<feature type="domain" description="DUF5753" evidence="1">
    <location>
        <begin position="94"/>
        <end position="269"/>
    </location>
</feature>
<proteinExistence type="predicted"/>
<evidence type="ECO:0000259" key="1">
    <source>
        <dbReference type="Pfam" id="PF19054"/>
    </source>
</evidence>
<sequence length="280" mass="31077">MSSPTVGRWQLAHELRRLRGDQTRDSAAKAIDVAPSSITRWEDPAGMTPRARDLKLLLGHYGVGEGEAARILNLRTQARTPGWWQEYGIAKEYGTYIGLEAEATRIENYESALVPGLLQTEDYTRAVVQAAVPGISEEELASQVHVRAVRQDRWREQIPETWFFINEAVIHQQVGGPYVMTEQLKSLLALPGNGNVTLQLLPYTAGAHAGLPQPPFSLLHLREVAAVCTESYNGTLLLDKPSDIDRHVRLLNHLRAAAASPKQTRITIEHALRTLEGLSK</sequence>
<dbReference type="Pfam" id="PF19054">
    <property type="entry name" value="DUF5753"/>
    <property type="match status" value="1"/>
</dbReference>
<accession>A0A7W7RHU4</accession>
<organism evidence="2 3">
    <name type="scientific">Lipingzhangella halophila</name>
    <dbReference type="NCBI Taxonomy" id="1783352"/>
    <lineage>
        <taxon>Bacteria</taxon>
        <taxon>Bacillati</taxon>
        <taxon>Actinomycetota</taxon>
        <taxon>Actinomycetes</taxon>
        <taxon>Streptosporangiales</taxon>
        <taxon>Nocardiopsidaceae</taxon>
        <taxon>Lipingzhangella</taxon>
    </lineage>
</organism>
<evidence type="ECO:0000313" key="2">
    <source>
        <dbReference type="EMBL" id="MBB4932271.1"/>
    </source>
</evidence>
<dbReference type="EMBL" id="JACHJT010000001">
    <property type="protein sequence ID" value="MBB4932271.1"/>
    <property type="molecule type" value="Genomic_DNA"/>
</dbReference>
<protein>
    <recommendedName>
        <fullName evidence="1">DUF5753 domain-containing protein</fullName>
    </recommendedName>
</protein>
<name>A0A7W7RHU4_9ACTN</name>
<comment type="caution">
    <text evidence="2">The sequence shown here is derived from an EMBL/GenBank/DDBJ whole genome shotgun (WGS) entry which is preliminary data.</text>
</comment>
<evidence type="ECO:0000313" key="3">
    <source>
        <dbReference type="Proteomes" id="UP000523007"/>
    </source>
</evidence>
<keyword evidence="3" id="KW-1185">Reference proteome</keyword>
<dbReference type="Proteomes" id="UP000523007">
    <property type="component" value="Unassembled WGS sequence"/>
</dbReference>
<dbReference type="RefSeq" id="WP_184579595.1">
    <property type="nucleotide sequence ID" value="NZ_JACHJT010000001.1"/>
</dbReference>
<dbReference type="InterPro" id="IPR043917">
    <property type="entry name" value="DUF5753"/>
</dbReference>
<gene>
    <name evidence="2" type="ORF">F4561_003091</name>
</gene>
<reference evidence="2 3" key="1">
    <citation type="submission" date="2020-08" db="EMBL/GenBank/DDBJ databases">
        <title>Sequencing the genomes of 1000 actinobacteria strains.</title>
        <authorList>
            <person name="Klenk H.-P."/>
        </authorList>
    </citation>
    <scope>NUCLEOTIDE SEQUENCE [LARGE SCALE GENOMIC DNA]</scope>
    <source>
        <strain evidence="2 3">DSM 102030</strain>
    </source>
</reference>
<dbReference type="AlphaFoldDB" id="A0A7W7RHU4"/>